<evidence type="ECO:0000313" key="3">
    <source>
        <dbReference type="Proteomes" id="UP001066276"/>
    </source>
</evidence>
<protein>
    <submittedName>
        <fullName evidence="2">Uncharacterized protein</fullName>
    </submittedName>
</protein>
<keyword evidence="3" id="KW-1185">Reference proteome</keyword>
<feature type="compositionally biased region" description="Basic and acidic residues" evidence="1">
    <location>
        <begin position="9"/>
        <end position="35"/>
    </location>
</feature>
<gene>
    <name evidence="2" type="ORF">NDU88_002723</name>
</gene>
<name>A0AAV7VE38_PLEWA</name>
<comment type="caution">
    <text evidence="2">The sequence shown here is derived from an EMBL/GenBank/DDBJ whole genome shotgun (WGS) entry which is preliminary data.</text>
</comment>
<dbReference type="EMBL" id="JANPWB010000003">
    <property type="protein sequence ID" value="KAJ1198884.1"/>
    <property type="molecule type" value="Genomic_DNA"/>
</dbReference>
<proteinExistence type="predicted"/>
<organism evidence="2 3">
    <name type="scientific">Pleurodeles waltl</name>
    <name type="common">Iberian ribbed newt</name>
    <dbReference type="NCBI Taxonomy" id="8319"/>
    <lineage>
        <taxon>Eukaryota</taxon>
        <taxon>Metazoa</taxon>
        <taxon>Chordata</taxon>
        <taxon>Craniata</taxon>
        <taxon>Vertebrata</taxon>
        <taxon>Euteleostomi</taxon>
        <taxon>Amphibia</taxon>
        <taxon>Batrachia</taxon>
        <taxon>Caudata</taxon>
        <taxon>Salamandroidea</taxon>
        <taxon>Salamandridae</taxon>
        <taxon>Pleurodelinae</taxon>
        <taxon>Pleurodeles</taxon>
    </lineage>
</organism>
<dbReference type="AlphaFoldDB" id="A0AAV7VE38"/>
<evidence type="ECO:0000313" key="2">
    <source>
        <dbReference type="EMBL" id="KAJ1198884.1"/>
    </source>
</evidence>
<evidence type="ECO:0000256" key="1">
    <source>
        <dbReference type="SAM" id="MobiDB-lite"/>
    </source>
</evidence>
<dbReference type="Proteomes" id="UP001066276">
    <property type="component" value="Chromosome 2_1"/>
</dbReference>
<sequence>MCATPEPRAIGRGDRALVFERRRSGRRPSGEHKDTLGGGGARARELATPGGAGISAPPAWNSTPGYFDRGPGGAAPPGAPGS</sequence>
<feature type="region of interest" description="Disordered" evidence="1">
    <location>
        <begin position="1"/>
        <end position="82"/>
    </location>
</feature>
<reference evidence="2" key="1">
    <citation type="journal article" date="2022" name="bioRxiv">
        <title>Sequencing and chromosome-scale assembly of the giantPleurodeles waltlgenome.</title>
        <authorList>
            <person name="Brown T."/>
            <person name="Elewa A."/>
            <person name="Iarovenko S."/>
            <person name="Subramanian E."/>
            <person name="Araus A.J."/>
            <person name="Petzold A."/>
            <person name="Susuki M."/>
            <person name="Suzuki K.-i.T."/>
            <person name="Hayashi T."/>
            <person name="Toyoda A."/>
            <person name="Oliveira C."/>
            <person name="Osipova E."/>
            <person name="Leigh N.D."/>
            <person name="Simon A."/>
            <person name="Yun M.H."/>
        </authorList>
    </citation>
    <scope>NUCLEOTIDE SEQUENCE</scope>
    <source>
        <strain evidence="2">20211129_DDA</strain>
        <tissue evidence="2">Liver</tissue>
    </source>
</reference>
<accession>A0AAV7VE38</accession>